<accession>A0A1Y5T427</accession>
<evidence type="ECO:0000313" key="5">
    <source>
        <dbReference type="Proteomes" id="UP000193862"/>
    </source>
</evidence>
<dbReference type="PANTHER" id="PTHR43649">
    <property type="entry name" value="ARABINOSE-BINDING PROTEIN-RELATED"/>
    <property type="match status" value="1"/>
</dbReference>
<protein>
    <submittedName>
        <fullName evidence="4">Bacterial extracellular solute-binding protein</fullName>
    </submittedName>
</protein>
<dbReference type="Pfam" id="PF01547">
    <property type="entry name" value="SBP_bac_1"/>
    <property type="match status" value="1"/>
</dbReference>
<proteinExistence type="inferred from homology"/>
<dbReference type="EMBL" id="FWFS01000009">
    <property type="protein sequence ID" value="SLN55369.1"/>
    <property type="molecule type" value="Genomic_DNA"/>
</dbReference>
<dbReference type="Gene3D" id="3.40.190.10">
    <property type="entry name" value="Periplasmic binding protein-like II"/>
    <property type="match status" value="2"/>
</dbReference>
<dbReference type="PANTHER" id="PTHR43649:SF12">
    <property type="entry name" value="DIACETYLCHITOBIOSE BINDING PROTEIN DASA"/>
    <property type="match status" value="1"/>
</dbReference>
<dbReference type="InterPro" id="IPR050490">
    <property type="entry name" value="Bact_solute-bd_prot1"/>
</dbReference>
<keyword evidence="3" id="KW-0732">Signal</keyword>
<dbReference type="AlphaFoldDB" id="A0A1Y5T427"/>
<gene>
    <name evidence="4" type="ORF">AQS8620_02430</name>
</gene>
<dbReference type="RefSeq" id="WP_085837155.1">
    <property type="nucleotide sequence ID" value="NZ_FWFS01000009.1"/>
</dbReference>
<dbReference type="InterPro" id="IPR006311">
    <property type="entry name" value="TAT_signal"/>
</dbReference>
<sequence>MNRRKFLVNSAALAAAMPAAVRASSVAHPLLPEAAAAKALAGGTKPVLHCLFPEGSQSNIDAVLAQWTRQTGLDVTFETESLDDINGRILSDSLTGMTTYDVALPATFGIADLVHGNALQPFDALAPAGLAPALGPQVLYSDGDFVDGARYGFQTDGDVYLAFYRKDLAEQANATGAYAAQHGYPLATPDTWAELDRQMAFFHDPTEGCYGGALFRNAGYLAWEYLSRLNDKGARIIGAGFEPNFGSDAAVEALEDMIRATAFLHPATATSGLFENWDLYRNTKIYANVGWGGSQKMFNVPGSPLRGNMIHAQLPAGQGRSSAYFNWGWSYVIPRAAKLAELGYLFARFAVSDSVSTLAVREAEGYFDPFNEVHYADPVIEEVYSSAFLKVHRAAMRNASLNLYVPGYSNYMNSLNEYLALAIEGTHRPEVALELAASEWRLITLEVGQSNQHQRWSDLKAID</sequence>
<dbReference type="NCBIfam" id="TIGR01409">
    <property type="entry name" value="TAT_signal_seq"/>
    <property type="match status" value="1"/>
</dbReference>
<dbReference type="SUPFAM" id="SSF53850">
    <property type="entry name" value="Periplasmic binding protein-like II"/>
    <property type="match status" value="1"/>
</dbReference>
<evidence type="ECO:0000313" key="4">
    <source>
        <dbReference type="EMBL" id="SLN55369.1"/>
    </source>
</evidence>
<feature type="signal peptide" evidence="3">
    <location>
        <begin position="1"/>
        <end position="23"/>
    </location>
</feature>
<evidence type="ECO:0000256" key="1">
    <source>
        <dbReference type="ARBA" id="ARBA00004418"/>
    </source>
</evidence>
<comment type="similarity">
    <text evidence="2">Belongs to the bacterial solute-binding protein 1 family.</text>
</comment>
<feature type="chain" id="PRO_5012983672" evidence="3">
    <location>
        <begin position="24"/>
        <end position="463"/>
    </location>
</feature>
<organism evidence="4 5">
    <name type="scientific">Aquimixticola soesokkakensis</name>
    <dbReference type="NCBI Taxonomy" id="1519096"/>
    <lineage>
        <taxon>Bacteria</taxon>
        <taxon>Pseudomonadati</taxon>
        <taxon>Pseudomonadota</taxon>
        <taxon>Alphaproteobacteria</taxon>
        <taxon>Rhodobacterales</taxon>
        <taxon>Paracoccaceae</taxon>
        <taxon>Aquimixticola</taxon>
    </lineage>
</organism>
<evidence type="ECO:0000256" key="2">
    <source>
        <dbReference type="ARBA" id="ARBA00008520"/>
    </source>
</evidence>
<dbReference type="InterPro" id="IPR019546">
    <property type="entry name" value="TAT_signal_bac_arc"/>
</dbReference>
<dbReference type="GO" id="GO:0042597">
    <property type="term" value="C:periplasmic space"/>
    <property type="evidence" value="ECO:0007669"/>
    <property type="project" value="UniProtKB-SubCell"/>
</dbReference>
<name>A0A1Y5T427_9RHOB</name>
<keyword evidence="5" id="KW-1185">Reference proteome</keyword>
<evidence type="ECO:0000256" key="3">
    <source>
        <dbReference type="SAM" id="SignalP"/>
    </source>
</evidence>
<dbReference type="InterPro" id="IPR006059">
    <property type="entry name" value="SBP"/>
</dbReference>
<dbReference type="OrthoDB" id="9808332at2"/>
<comment type="subcellular location">
    <subcellularLocation>
        <location evidence="1">Periplasm</location>
    </subcellularLocation>
</comment>
<reference evidence="4 5" key="1">
    <citation type="submission" date="2017-03" db="EMBL/GenBank/DDBJ databases">
        <authorList>
            <person name="Afonso C.L."/>
            <person name="Miller P.J."/>
            <person name="Scott M.A."/>
            <person name="Spackman E."/>
            <person name="Goraichik I."/>
            <person name="Dimitrov K.M."/>
            <person name="Suarez D.L."/>
            <person name="Swayne D.E."/>
        </authorList>
    </citation>
    <scope>NUCLEOTIDE SEQUENCE [LARGE SCALE GENOMIC DNA]</scope>
    <source>
        <strain evidence="4 5">CECT 8620</strain>
    </source>
</reference>
<dbReference type="Proteomes" id="UP000193862">
    <property type="component" value="Unassembled WGS sequence"/>
</dbReference>
<dbReference type="PROSITE" id="PS51318">
    <property type="entry name" value="TAT"/>
    <property type="match status" value="1"/>
</dbReference>